<gene>
    <name evidence="2" type="ORF">K450DRAFT_228028</name>
</gene>
<protein>
    <submittedName>
        <fullName evidence="2">Uncharacterized protein</fullName>
    </submittedName>
</protein>
<sequence>MLSTHVGNHLKQSTLTYQLYKCHMMTFLTCMITLSSIFQTIFLFHCRRCLQIFWLAQADILKKEAI</sequence>
<reference evidence="2" key="2">
    <citation type="journal article" date="2022" name="Proc. Natl. Acad. Sci. U.S.A.">
        <title>Diploid-dominant life cycles characterize the early evolution of Fungi.</title>
        <authorList>
            <person name="Amses K.R."/>
            <person name="Simmons D.R."/>
            <person name="Longcore J.E."/>
            <person name="Mondo S.J."/>
            <person name="Seto K."/>
            <person name="Jeronimo G.H."/>
            <person name="Bonds A.E."/>
            <person name="Quandt C.A."/>
            <person name="Davis W.J."/>
            <person name="Chang Y."/>
            <person name="Federici B.A."/>
            <person name="Kuo A."/>
            <person name="LaButti K."/>
            <person name="Pangilinan J."/>
            <person name="Andreopoulos W."/>
            <person name="Tritt A."/>
            <person name="Riley R."/>
            <person name="Hundley H."/>
            <person name="Johnson J."/>
            <person name="Lipzen A."/>
            <person name="Barry K."/>
            <person name="Lang B.F."/>
            <person name="Cuomo C.A."/>
            <person name="Buchler N.E."/>
            <person name="Grigoriev I.V."/>
            <person name="Spatafora J.W."/>
            <person name="Stajich J.E."/>
            <person name="James T.Y."/>
        </authorList>
    </citation>
    <scope>NUCLEOTIDE SEQUENCE</scope>
    <source>
        <strain evidence="2">AG</strain>
    </source>
</reference>
<dbReference type="RefSeq" id="XP_051447240.1">
    <property type="nucleotide sequence ID" value="XM_051586843.1"/>
</dbReference>
<keyword evidence="3" id="KW-1185">Reference proteome</keyword>
<name>A0AAD5EG10_UMBRA</name>
<reference evidence="2" key="1">
    <citation type="submission" date="2021-06" db="EMBL/GenBank/DDBJ databases">
        <authorList>
            <consortium name="DOE Joint Genome Institute"/>
            <person name="Mondo S.J."/>
            <person name="Amses K.R."/>
            <person name="Simmons D.R."/>
            <person name="Longcore J.E."/>
            <person name="Seto K."/>
            <person name="Alves G.H."/>
            <person name="Bonds A.E."/>
            <person name="Quandt C.A."/>
            <person name="Davis W.J."/>
            <person name="Chang Y."/>
            <person name="Letcher P.M."/>
            <person name="Powell M.J."/>
            <person name="Kuo A."/>
            <person name="Labutti K."/>
            <person name="Pangilinan J."/>
            <person name="Andreopoulos W."/>
            <person name="Tritt A."/>
            <person name="Riley R."/>
            <person name="Hundley H."/>
            <person name="Johnson J."/>
            <person name="Lipzen A."/>
            <person name="Barry K."/>
            <person name="Berbee M.L."/>
            <person name="Buchler N.E."/>
            <person name="Grigoriev I.V."/>
            <person name="Spatafora J.W."/>
            <person name="Stajich J.E."/>
            <person name="James T.Y."/>
        </authorList>
    </citation>
    <scope>NUCLEOTIDE SEQUENCE</scope>
    <source>
        <strain evidence="2">AG</strain>
    </source>
</reference>
<evidence type="ECO:0000313" key="3">
    <source>
        <dbReference type="Proteomes" id="UP001206595"/>
    </source>
</evidence>
<dbReference type="GeneID" id="75912191"/>
<evidence type="ECO:0000256" key="1">
    <source>
        <dbReference type="SAM" id="Phobius"/>
    </source>
</evidence>
<keyword evidence="1" id="KW-0472">Membrane</keyword>
<keyword evidence="1" id="KW-0812">Transmembrane</keyword>
<dbReference type="EMBL" id="MU620901">
    <property type="protein sequence ID" value="KAI8582236.1"/>
    <property type="molecule type" value="Genomic_DNA"/>
</dbReference>
<dbReference type="Proteomes" id="UP001206595">
    <property type="component" value="Unassembled WGS sequence"/>
</dbReference>
<accession>A0AAD5EG10</accession>
<proteinExistence type="predicted"/>
<evidence type="ECO:0000313" key="2">
    <source>
        <dbReference type="EMBL" id="KAI8582236.1"/>
    </source>
</evidence>
<dbReference type="AlphaFoldDB" id="A0AAD5EG10"/>
<keyword evidence="1" id="KW-1133">Transmembrane helix</keyword>
<feature type="transmembrane region" description="Helical" evidence="1">
    <location>
        <begin position="24"/>
        <end position="44"/>
    </location>
</feature>
<organism evidence="2 3">
    <name type="scientific">Umbelopsis ramanniana AG</name>
    <dbReference type="NCBI Taxonomy" id="1314678"/>
    <lineage>
        <taxon>Eukaryota</taxon>
        <taxon>Fungi</taxon>
        <taxon>Fungi incertae sedis</taxon>
        <taxon>Mucoromycota</taxon>
        <taxon>Mucoromycotina</taxon>
        <taxon>Umbelopsidomycetes</taxon>
        <taxon>Umbelopsidales</taxon>
        <taxon>Umbelopsidaceae</taxon>
        <taxon>Umbelopsis</taxon>
    </lineage>
</organism>
<comment type="caution">
    <text evidence="2">The sequence shown here is derived from an EMBL/GenBank/DDBJ whole genome shotgun (WGS) entry which is preliminary data.</text>
</comment>